<evidence type="ECO:0000313" key="1">
    <source>
        <dbReference type="EMBL" id="KAI2389257.1"/>
    </source>
</evidence>
<organism evidence="1">
    <name type="scientific">Ophidiomyces ophidiicola</name>
    <dbReference type="NCBI Taxonomy" id="1387563"/>
    <lineage>
        <taxon>Eukaryota</taxon>
        <taxon>Fungi</taxon>
        <taxon>Dikarya</taxon>
        <taxon>Ascomycota</taxon>
        <taxon>Pezizomycotina</taxon>
        <taxon>Eurotiomycetes</taxon>
        <taxon>Eurotiomycetidae</taxon>
        <taxon>Onygenales</taxon>
        <taxon>Onygenaceae</taxon>
        <taxon>Ophidiomyces</taxon>
    </lineage>
</organism>
<protein>
    <submittedName>
        <fullName evidence="1">Uncharacterized protein</fullName>
    </submittedName>
</protein>
<dbReference type="EMBL" id="JALBCA010000025">
    <property type="protein sequence ID" value="KAI2389257.1"/>
    <property type="molecule type" value="Genomic_DNA"/>
</dbReference>
<gene>
    <name evidence="1" type="ORF">LOY88_002223</name>
</gene>
<comment type="caution">
    <text evidence="1">The sequence shown here is derived from an EMBL/GenBank/DDBJ whole genome shotgun (WGS) entry which is preliminary data.</text>
</comment>
<accession>A0ACB8UZS4</accession>
<proteinExistence type="predicted"/>
<reference evidence="1" key="1">
    <citation type="journal article" date="2022" name="bioRxiv">
        <title>Population genetic analysis of Ophidiomyces ophidiicola, the causative agent of snake fungal disease, indicates recent introductions to the USA.</title>
        <authorList>
            <person name="Ladner J.T."/>
            <person name="Palmer J.M."/>
            <person name="Ettinger C.L."/>
            <person name="Stajich J.E."/>
            <person name="Farrell T.M."/>
            <person name="Glorioso B.M."/>
            <person name="Lawson B."/>
            <person name="Price S.J."/>
            <person name="Stengle A.G."/>
            <person name="Grear D.A."/>
            <person name="Lorch J.M."/>
        </authorList>
    </citation>
    <scope>NUCLEOTIDE SEQUENCE</scope>
    <source>
        <strain evidence="1">NWHC 24266-5</strain>
    </source>
</reference>
<sequence length="501" mass="54988">MEPELSESGPSNQQPPRSSREHRNLRAPTREEENAIPLPELVLPQIEGARLAEEAGRGLRDEEQWRREQEQGAGLSEVAAPVPVERTPSRIGPWDSLESAVSRVSARSPAPAGGESAEYPTSEFATKLYIISYLVFFSIFGALARIGLEALTFYAGAPVTTGVLWANVGGCLLMGFFVEDRNLFREEWGKQRIPEKQNVQGAAVSSQVGPEEASPEEDRKMHKAIKKTIPLYVGLTTGFCGSFTSFSSFMADTFLALSNDLPNPNTSSILPRNGGYSFMAVVAIILYTVSLSLSSLAFGAHLALVLDRFTPTLPFLVTRRILDRAMVLLGFGCWLAAIFLALWPPDRHRGIHENWRGRAVFATVFAPLGCLLRYYVSLFLNARIPSLPLGTFAVNIFGTMVLGMCYDLKHAIRLLAIPTPDSPFGVGRLTSCQVLNGVVDGFCGCTTTVSTWVVELYTLELRHAYRYGILTIALALSLLVVIMGSMRWTVGFGIPVCLNYR</sequence>
<name>A0ACB8UZS4_9EURO</name>